<evidence type="ECO:0000313" key="2">
    <source>
        <dbReference type="EMBL" id="KFM75789.1"/>
    </source>
</evidence>
<feature type="non-terminal residue" evidence="2">
    <location>
        <position position="44"/>
    </location>
</feature>
<feature type="region of interest" description="Disordered" evidence="1">
    <location>
        <begin position="17"/>
        <end position="44"/>
    </location>
</feature>
<proteinExistence type="predicted"/>
<dbReference type="EMBL" id="KK119475">
    <property type="protein sequence ID" value="KFM75789.1"/>
    <property type="molecule type" value="Genomic_DNA"/>
</dbReference>
<accession>A0A087UEK0</accession>
<feature type="compositionally biased region" description="Basic and acidic residues" evidence="1">
    <location>
        <begin position="22"/>
        <end position="35"/>
    </location>
</feature>
<protein>
    <submittedName>
        <fullName evidence="2">Uncharacterized protein</fullName>
    </submittedName>
</protein>
<name>A0A087UEK0_STEMI</name>
<sequence length="44" mass="4843">MESDATPKKMLTQLINLGSPAERYDTTHRTAKCHDLPPSSGEKS</sequence>
<evidence type="ECO:0000313" key="3">
    <source>
        <dbReference type="Proteomes" id="UP000054359"/>
    </source>
</evidence>
<gene>
    <name evidence="2" type="ORF">X975_11848</name>
</gene>
<evidence type="ECO:0000256" key="1">
    <source>
        <dbReference type="SAM" id="MobiDB-lite"/>
    </source>
</evidence>
<dbReference type="Proteomes" id="UP000054359">
    <property type="component" value="Unassembled WGS sequence"/>
</dbReference>
<reference evidence="2 3" key="1">
    <citation type="submission" date="2013-11" db="EMBL/GenBank/DDBJ databases">
        <title>Genome sequencing of Stegodyphus mimosarum.</title>
        <authorList>
            <person name="Bechsgaard J."/>
        </authorList>
    </citation>
    <scope>NUCLEOTIDE SEQUENCE [LARGE SCALE GENOMIC DNA]</scope>
</reference>
<keyword evidence="3" id="KW-1185">Reference proteome</keyword>
<organism evidence="2 3">
    <name type="scientific">Stegodyphus mimosarum</name>
    <name type="common">African social velvet spider</name>
    <dbReference type="NCBI Taxonomy" id="407821"/>
    <lineage>
        <taxon>Eukaryota</taxon>
        <taxon>Metazoa</taxon>
        <taxon>Ecdysozoa</taxon>
        <taxon>Arthropoda</taxon>
        <taxon>Chelicerata</taxon>
        <taxon>Arachnida</taxon>
        <taxon>Araneae</taxon>
        <taxon>Araneomorphae</taxon>
        <taxon>Entelegynae</taxon>
        <taxon>Eresoidea</taxon>
        <taxon>Eresidae</taxon>
        <taxon>Stegodyphus</taxon>
    </lineage>
</organism>
<dbReference type="AlphaFoldDB" id="A0A087UEK0"/>